<dbReference type="EMBL" id="MN434092">
    <property type="protein sequence ID" value="QFR57101.1"/>
    <property type="molecule type" value="Genomic_DNA"/>
</dbReference>
<proteinExistence type="predicted"/>
<accession>A0A5P8PK32</accession>
<evidence type="ECO:0000313" key="1">
    <source>
        <dbReference type="EMBL" id="QFR57101.1"/>
    </source>
</evidence>
<protein>
    <submittedName>
        <fullName evidence="1">Uncharacterized protein</fullName>
    </submittedName>
</protein>
<evidence type="ECO:0000313" key="2">
    <source>
        <dbReference type="Proteomes" id="UP000327306"/>
    </source>
</evidence>
<name>A0A5P8PK32_9CAUD</name>
<reference evidence="1 2" key="1">
    <citation type="submission" date="2019-09" db="EMBL/GenBank/DDBJ databases">
        <title>Klebsiella pneumoniae ST258 genomic variability and bacteriophage susceptibility.</title>
        <authorList>
            <person name="Venturini C."/>
            <person name="Ben Zakour N."/>
            <person name="Bowring B."/>
            <person name="Morales S."/>
            <person name="Cole R."/>
            <person name="Kovach Z."/>
            <person name="Branston S."/>
            <person name="Kettle E."/>
            <person name="Thomson N."/>
            <person name="Iredell J."/>
        </authorList>
    </citation>
    <scope>NUCLEOTIDE SEQUENCE [LARGE SCALE GENOMIC DNA]</scope>
</reference>
<organism evidence="1 2">
    <name type="scientific">Klebsiella phage AmPh_EK29</name>
    <dbReference type="NCBI Taxonomy" id="2653641"/>
    <lineage>
        <taxon>Viruses</taxon>
        <taxon>Duplodnaviria</taxon>
        <taxon>Heunggongvirae</taxon>
        <taxon>Uroviricota</taxon>
        <taxon>Caudoviricetes</taxon>
        <taxon>Marfavirus</taxon>
        <taxon>Marfavirus F48</taxon>
    </lineage>
</organism>
<sequence length="133" mass="15543">MILNKALNVNWSHNLDGGAYYKDENGECWYKLRKNFVPNKPVILVDKPTRKIINYYCGPDISMIGLYGDSNIVLDIYQLDEFPAKDWDDFSSRQFKFENDEVEEIIVEQKDKTRSKDDILADLMKLKAELEAL</sequence>
<dbReference type="Proteomes" id="UP000327306">
    <property type="component" value="Segment"/>
</dbReference>
<gene>
    <name evidence="1" type="ORF">AmPhEK29_0164</name>
</gene>